<dbReference type="RefSeq" id="WP_308133441.1">
    <property type="nucleotide sequence ID" value="NZ_JAVFKN010000001.1"/>
</dbReference>
<dbReference type="Pfam" id="PF00691">
    <property type="entry name" value="OmpA"/>
    <property type="match status" value="1"/>
</dbReference>
<keyword evidence="2 8" id="KW-0732">Signal</keyword>
<evidence type="ECO:0000256" key="4">
    <source>
        <dbReference type="ARBA" id="ARBA00023139"/>
    </source>
</evidence>
<dbReference type="NCBIfam" id="TIGR02802">
    <property type="entry name" value="Pal_lipo"/>
    <property type="match status" value="1"/>
</dbReference>
<dbReference type="Proteomes" id="UP001223336">
    <property type="component" value="Unassembled WGS sequence"/>
</dbReference>
<dbReference type="HAMAP" id="MF_02204">
    <property type="entry name" value="Pal"/>
    <property type="match status" value="1"/>
</dbReference>
<feature type="domain" description="OmpA-like" evidence="10">
    <location>
        <begin position="79"/>
        <end position="195"/>
    </location>
</feature>
<gene>
    <name evidence="8 11" type="primary">pal</name>
    <name evidence="11" type="ORF">RCC75_01720</name>
</gene>
<keyword evidence="1 8" id="KW-0132">Cell division</keyword>
<evidence type="ECO:0000259" key="10">
    <source>
        <dbReference type="PROSITE" id="PS51123"/>
    </source>
</evidence>
<evidence type="ECO:0000313" key="12">
    <source>
        <dbReference type="Proteomes" id="UP001223336"/>
    </source>
</evidence>
<keyword evidence="4 8" id="KW-0564">Palmitate</keyword>
<evidence type="ECO:0000256" key="5">
    <source>
        <dbReference type="ARBA" id="ARBA00023237"/>
    </source>
</evidence>
<name>A0ABU0Y4E2_9GAMM</name>
<dbReference type="PRINTS" id="PR01021">
    <property type="entry name" value="OMPADOMAIN"/>
</dbReference>
<feature type="chain" id="PRO_5047532870" description="Peptidoglycan-associated lipoprotein" evidence="9">
    <location>
        <begin position="22"/>
        <end position="195"/>
    </location>
</feature>
<dbReference type="InterPro" id="IPR014169">
    <property type="entry name" value="Pal_lipo_C"/>
</dbReference>
<comment type="subcellular location">
    <subcellularLocation>
        <location evidence="8">Cell outer membrane</location>
        <topology evidence="8">Lipid-anchor</topology>
    </subcellularLocation>
</comment>
<organism evidence="11 12">
    <name type="scientific">Thiothrix subterranea</name>
    <dbReference type="NCBI Taxonomy" id="2735563"/>
    <lineage>
        <taxon>Bacteria</taxon>
        <taxon>Pseudomonadati</taxon>
        <taxon>Pseudomonadota</taxon>
        <taxon>Gammaproteobacteria</taxon>
        <taxon>Thiotrichales</taxon>
        <taxon>Thiotrichaceae</taxon>
        <taxon>Thiothrix</taxon>
    </lineage>
</organism>
<dbReference type="PROSITE" id="PS51123">
    <property type="entry name" value="OMPA_2"/>
    <property type="match status" value="1"/>
</dbReference>
<dbReference type="InterPro" id="IPR039001">
    <property type="entry name" value="Pal"/>
</dbReference>
<keyword evidence="6 8" id="KW-0449">Lipoprotein</keyword>
<dbReference type="PANTHER" id="PTHR30329">
    <property type="entry name" value="STATOR ELEMENT OF FLAGELLAR MOTOR COMPLEX"/>
    <property type="match status" value="1"/>
</dbReference>
<evidence type="ECO:0000256" key="9">
    <source>
        <dbReference type="SAM" id="SignalP"/>
    </source>
</evidence>
<evidence type="ECO:0000256" key="1">
    <source>
        <dbReference type="ARBA" id="ARBA00022618"/>
    </source>
</evidence>
<evidence type="ECO:0000256" key="8">
    <source>
        <dbReference type="HAMAP-Rule" id="MF_02204"/>
    </source>
</evidence>
<dbReference type="InterPro" id="IPR050330">
    <property type="entry name" value="Bact_OuterMem_StrucFunc"/>
</dbReference>
<proteinExistence type="inferred from homology"/>
<comment type="subunit">
    <text evidence="8">The Tol-Pal system is composed of five core proteins: the inner membrane proteins TolA, TolQ and TolR, the periplasmic protein TolB and the outer membrane protein Pal. They form a network linking the inner and outer membranes and the peptidoglycan layer.</text>
</comment>
<dbReference type="Gene3D" id="3.30.1330.60">
    <property type="entry name" value="OmpA-like domain"/>
    <property type="match status" value="1"/>
</dbReference>
<dbReference type="SUPFAM" id="SSF103088">
    <property type="entry name" value="OmpA-like"/>
    <property type="match status" value="1"/>
</dbReference>
<dbReference type="CDD" id="cd07185">
    <property type="entry name" value="OmpA_C-like"/>
    <property type="match status" value="1"/>
</dbReference>
<keyword evidence="3 8" id="KW-0472">Membrane</keyword>
<dbReference type="InterPro" id="IPR006665">
    <property type="entry name" value="OmpA-like"/>
</dbReference>
<keyword evidence="7 8" id="KW-0131">Cell cycle</keyword>
<comment type="similarity">
    <text evidence="8">Belongs to the Pal lipoprotein family.</text>
</comment>
<dbReference type="PROSITE" id="PS51257">
    <property type="entry name" value="PROKAR_LIPOPROTEIN"/>
    <property type="match status" value="1"/>
</dbReference>
<evidence type="ECO:0000256" key="2">
    <source>
        <dbReference type="ARBA" id="ARBA00022729"/>
    </source>
</evidence>
<evidence type="ECO:0000256" key="7">
    <source>
        <dbReference type="ARBA" id="ARBA00023306"/>
    </source>
</evidence>
<dbReference type="InterPro" id="IPR036737">
    <property type="entry name" value="OmpA-like_sf"/>
</dbReference>
<dbReference type="EMBL" id="JAVFKN010000001">
    <property type="protein sequence ID" value="MDQ5767229.1"/>
    <property type="molecule type" value="Genomic_DNA"/>
</dbReference>
<sequence>MKMKTLAFSVLIAALSITGCQQVPPNAAGTGGTAGGGYGTGGGTAGGGYGTGGYGTGGNYGNGYGTGTGTGQYTPAELRNPSSILAQRVIYFDLDRADIKPEYMNVLNAHASLLTAYPNLRVRLEGHADERGSRDYNVALSERRGYSVLDYMQVKGTSSNQMEVIGYGEEVPAVFGHNESAWSKNRRVEIKYAGE</sequence>
<evidence type="ECO:0000256" key="3">
    <source>
        <dbReference type="ARBA" id="ARBA00023136"/>
    </source>
</evidence>
<accession>A0ABU0Y4E2</accession>
<dbReference type="PANTHER" id="PTHR30329:SF21">
    <property type="entry name" value="LIPOPROTEIN YIAD-RELATED"/>
    <property type="match status" value="1"/>
</dbReference>
<protein>
    <recommendedName>
        <fullName evidence="8">Peptidoglycan-associated lipoprotein</fullName>
        <shortName evidence="8">PAL</shortName>
    </recommendedName>
</protein>
<evidence type="ECO:0000313" key="11">
    <source>
        <dbReference type="EMBL" id="MDQ5767229.1"/>
    </source>
</evidence>
<feature type="signal peptide" evidence="9">
    <location>
        <begin position="1"/>
        <end position="21"/>
    </location>
</feature>
<keyword evidence="5 8" id="KW-0998">Cell outer membrane</keyword>
<comment type="function">
    <text evidence="8">Part of the Tol-Pal system, which plays a role in outer membrane invagination during cell division and is important for maintaining outer membrane integrity.</text>
</comment>
<reference evidence="11 12" key="1">
    <citation type="submission" date="2023-08" db="EMBL/GenBank/DDBJ databases">
        <title>New molecular markers tilS and rpoB for phylogenetic and monitoring studies of the genus Thiothrix biodiversity.</title>
        <authorList>
            <person name="Ravin N.V."/>
            <person name="Smolyakov D."/>
            <person name="Markov N.D."/>
            <person name="Beletsky A.V."/>
            <person name="Mardanov A.V."/>
            <person name="Rudenko T.S."/>
            <person name="Grabovich M.Y."/>
        </authorList>
    </citation>
    <scope>NUCLEOTIDE SEQUENCE [LARGE SCALE GENOMIC DNA]</scope>
    <source>
        <strain evidence="11 12">H33</strain>
    </source>
</reference>
<evidence type="ECO:0000256" key="6">
    <source>
        <dbReference type="ARBA" id="ARBA00023288"/>
    </source>
</evidence>
<comment type="caution">
    <text evidence="11">The sequence shown here is derived from an EMBL/GenBank/DDBJ whole genome shotgun (WGS) entry which is preliminary data.</text>
</comment>
<keyword evidence="12" id="KW-1185">Reference proteome</keyword>
<dbReference type="InterPro" id="IPR006664">
    <property type="entry name" value="OMP_bac"/>
</dbReference>